<evidence type="ECO:0000313" key="2">
    <source>
        <dbReference type="Proteomes" id="UP000827872"/>
    </source>
</evidence>
<evidence type="ECO:0000313" key="1">
    <source>
        <dbReference type="EMBL" id="KAH8002287.1"/>
    </source>
</evidence>
<comment type="caution">
    <text evidence="1">The sequence shown here is derived from an EMBL/GenBank/DDBJ whole genome shotgun (WGS) entry which is preliminary data.</text>
</comment>
<protein>
    <submittedName>
        <fullName evidence="1">Calsyntenin-2</fullName>
    </submittedName>
</protein>
<dbReference type="EMBL" id="CM037621">
    <property type="protein sequence ID" value="KAH8002287.1"/>
    <property type="molecule type" value="Genomic_DNA"/>
</dbReference>
<accession>A0ACB8FA26</accession>
<organism evidence="1 2">
    <name type="scientific">Sphaerodactylus townsendi</name>
    <dbReference type="NCBI Taxonomy" id="933632"/>
    <lineage>
        <taxon>Eukaryota</taxon>
        <taxon>Metazoa</taxon>
        <taxon>Chordata</taxon>
        <taxon>Craniata</taxon>
        <taxon>Vertebrata</taxon>
        <taxon>Euteleostomi</taxon>
        <taxon>Lepidosauria</taxon>
        <taxon>Squamata</taxon>
        <taxon>Bifurcata</taxon>
        <taxon>Gekkota</taxon>
        <taxon>Sphaerodactylidae</taxon>
        <taxon>Sphaerodactylus</taxon>
    </lineage>
</organism>
<dbReference type="Proteomes" id="UP000827872">
    <property type="component" value="Linkage Group LG08"/>
</dbReference>
<name>A0ACB8FA26_9SAUR</name>
<keyword evidence="2" id="KW-1185">Reference proteome</keyword>
<sequence>MTRLLCRAARHHLGGPRPTPWPAAKSVEGPRGPPRWHLGALLSSRVVCYLRGNIRNTEKLSYDKQHQYEIMVTAFDCGQKRATEDVLVQVEVKPVCKPGWQDWNKRIEYKPGSGSIPLFPSIHLETCDGPISAIQTIIELQTNYIGKGCDRHVLKL</sequence>
<reference evidence="1" key="1">
    <citation type="submission" date="2021-08" db="EMBL/GenBank/DDBJ databases">
        <title>The first chromosome-level gecko genome reveals the dynamic sex chromosomes of Neotropical dwarf geckos (Sphaerodactylidae: Sphaerodactylus).</title>
        <authorList>
            <person name="Pinto B.J."/>
            <person name="Keating S.E."/>
            <person name="Gamble T."/>
        </authorList>
    </citation>
    <scope>NUCLEOTIDE SEQUENCE</scope>
    <source>
        <strain evidence="1">TG3544</strain>
    </source>
</reference>
<proteinExistence type="predicted"/>
<gene>
    <name evidence="1" type="primary">CLSTN2_1</name>
    <name evidence="1" type="ORF">K3G42_022242</name>
</gene>